<accession>A0A7X2CBI3</accession>
<sequence>MKKIDTTNINKELLIEELDIVANIINEEFSKFLHSNISWMRKHPVFPKFLIEGMNYYNAIPANLRPVSYEEGRTLCEYVWDGRNNNYENSLLRASSNIWALIEFIEYNYKEESELKKITIKYYNQMLLNKYEDNDEESLRMQLWHKASDDKVSEYRFQITEKNFSNEIIKLIS</sequence>
<protein>
    <submittedName>
        <fullName evidence="1">Uncharacterized protein</fullName>
    </submittedName>
</protein>
<dbReference type="RefSeq" id="WP_153377140.1">
    <property type="nucleotide sequence ID" value="NZ_WIVW01000001.1"/>
</dbReference>
<dbReference type="Proteomes" id="UP000437970">
    <property type="component" value="Unassembled WGS sequence"/>
</dbReference>
<gene>
    <name evidence="1" type="ORF">GHO29_01580</name>
</gene>
<reference evidence="1 2" key="1">
    <citation type="submission" date="2019-10" db="EMBL/GenBank/DDBJ databases">
        <title>Evaluation of single-gene subtyping targets for Pseudomonas.</title>
        <authorList>
            <person name="Reichler S.J."/>
            <person name="Orsi R.H."/>
            <person name="Wiedmann M."/>
            <person name="Martin N.H."/>
            <person name="Murphy S.I."/>
        </authorList>
    </citation>
    <scope>NUCLEOTIDE SEQUENCE [LARGE SCALE GENOMIC DNA]</scope>
    <source>
        <strain evidence="1 2">FSL R10-1984</strain>
    </source>
</reference>
<comment type="caution">
    <text evidence="1">The sequence shown here is derived from an EMBL/GenBank/DDBJ whole genome shotgun (WGS) entry which is preliminary data.</text>
</comment>
<proteinExistence type="predicted"/>
<evidence type="ECO:0000313" key="1">
    <source>
        <dbReference type="EMBL" id="MQU25158.1"/>
    </source>
</evidence>
<name>A0A7X2CBI3_9PSED</name>
<dbReference type="EMBL" id="WIVW01000001">
    <property type="protein sequence ID" value="MQU25158.1"/>
    <property type="molecule type" value="Genomic_DNA"/>
</dbReference>
<organism evidence="1 2">
    <name type="scientific">Pseudomonas helleri</name>
    <dbReference type="NCBI Taxonomy" id="1608996"/>
    <lineage>
        <taxon>Bacteria</taxon>
        <taxon>Pseudomonadati</taxon>
        <taxon>Pseudomonadota</taxon>
        <taxon>Gammaproteobacteria</taxon>
        <taxon>Pseudomonadales</taxon>
        <taxon>Pseudomonadaceae</taxon>
        <taxon>Pseudomonas</taxon>
    </lineage>
</organism>
<dbReference type="AlphaFoldDB" id="A0A7X2CBI3"/>
<evidence type="ECO:0000313" key="2">
    <source>
        <dbReference type="Proteomes" id="UP000437970"/>
    </source>
</evidence>